<gene>
    <name evidence="2" type="ORF">A3J01_00135</name>
</gene>
<dbReference type="Proteomes" id="UP000177609">
    <property type="component" value="Unassembled WGS sequence"/>
</dbReference>
<dbReference type="EMBL" id="MGKV01000006">
    <property type="protein sequence ID" value="OGN32463.1"/>
    <property type="molecule type" value="Genomic_DNA"/>
</dbReference>
<dbReference type="PANTHER" id="PTHR39555">
    <property type="entry name" value="FIMBRIAL ASSEMBLY PROTEIN PILO-LIKE PROTEIN-RELATED"/>
    <property type="match status" value="1"/>
</dbReference>
<keyword evidence="1" id="KW-1133">Transmembrane helix</keyword>
<dbReference type="AlphaFoldDB" id="A0A1F8H4E7"/>
<accession>A0A1F8H4E7</accession>
<evidence type="ECO:0000313" key="3">
    <source>
        <dbReference type="Proteomes" id="UP000177609"/>
    </source>
</evidence>
<feature type="transmembrane region" description="Helical" evidence="1">
    <location>
        <begin position="6"/>
        <end position="25"/>
    </location>
</feature>
<evidence type="ECO:0000256" key="1">
    <source>
        <dbReference type="SAM" id="Phobius"/>
    </source>
</evidence>
<dbReference type="GO" id="GO:0043107">
    <property type="term" value="P:type IV pilus-dependent motility"/>
    <property type="evidence" value="ECO:0007669"/>
    <property type="project" value="InterPro"/>
</dbReference>
<dbReference type="STRING" id="1802707.A3J01_00135"/>
<organism evidence="2 3">
    <name type="scientific">Candidatus Yanofskybacteria bacterium RIFCSPLOWO2_02_FULL_45_18</name>
    <dbReference type="NCBI Taxonomy" id="1802707"/>
    <lineage>
        <taxon>Bacteria</taxon>
        <taxon>Candidatus Yanofskyibacteriota</taxon>
    </lineage>
</organism>
<evidence type="ECO:0000313" key="2">
    <source>
        <dbReference type="EMBL" id="OGN32463.1"/>
    </source>
</evidence>
<dbReference type="Gene3D" id="3.30.70.60">
    <property type="match status" value="1"/>
</dbReference>
<dbReference type="Pfam" id="PF04350">
    <property type="entry name" value="PilO"/>
    <property type="match status" value="1"/>
</dbReference>
<proteinExistence type="predicted"/>
<dbReference type="PANTHER" id="PTHR39555:SF1">
    <property type="entry name" value="TYPE IV PILUS INNER MEMBRANE COMPONENT PILO"/>
    <property type="match status" value="1"/>
</dbReference>
<protein>
    <recommendedName>
        <fullName evidence="4">Pilus assembly protein PilO</fullName>
    </recommendedName>
</protein>
<dbReference type="InterPro" id="IPR014717">
    <property type="entry name" value="Transl_elong_EF1B/ribsomal_bS6"/>
</dbReference>
<comment type="caution">
    <text evidence="2">The sequence shown here is derived from an EMBL/GenBank/DDBJ whole genome shotgun (WGS) entry which is preliminary data.</text>
</comment>
<keyword evidence="1" id="KW-0472">Membrane</keyword>
<evidence type="ECO:0008006" key="4">
    <source>
        <dbReference type="Google" id="ProtNLM"/>
    </source>
</evidence>
<dbReference type="InterPro" id="IPR007445">
    <property type="entry name" value="PilO"/>
</dbReference>
<sequence length="176" mass="19588">MISQRSYITAALISFALFLSLGLLLPKYQNIFAMRAALGEHEKILNERSEIIQNINLLSAEYENRSADIAKLASLIPETKETAELVSALENIATRSGLQLNNLKLTEEKSDKTKSAYNTLAADMTLNGSYLSFLIFLDNLEKNIRIIDVASFEITPKAALTNILTINLKANAYFLK</sequence>
<dbReference type="GO" id="GO:0043683">
    <property type="term" value="P:type IV pilus assembly"/>
    <property type="evidence" value="ECO:0007669"/>
    <property type="project" value="InterPro"/>
</dbReference>
<reference evidence="2 3" key="1">
    <citation type="journal article" date="2016" name="Nat. Commun.">
        <title>Thousands of microbial genomes shed light on interconnected biogeochemical processes in an aquifer system.</title>
        <authorList>
            <person name="Anantharaman K."/>
            <person name="Brown C.T."/>
            <person name="Hug L.A."/>
            <person name="Sharon I."/>
            <person name="Castelle C.J."/>
            <person name="Probst A.J."/>
            <person name="Thomas B.C."/>
            <person name="Singh A."/>
            <person name="Wilkins M.J."/>
            <person name="Karaoz U."/>
            <person name="Brodie E.L."/>
            <person name="Williams K.H."/>
            <person name="Hubbard S.S."/>
            <person name="Banfield J.F."/>
        </authorList>
    </citation>
    <scope>NUCLEOTIDE SEQUENCE [LARGE SCALE GENOMIC DNA]</scope>
</reference>
<name>A0A1F8H4E7_9BACT</name>
<keyword evidence="1" id="KW-0812">Transmembrane</keyword>